<comment type="caution">
    <text evidence="1">The sequence shown here is derived from an EMBL/GenBank/DDBJ whole genome shotgun (WGS) entry which is preliminary data.</text>
</comment>
<name>A0ACB9E2R1_CICIN</name>
<sequence>MILRQRENFEEKSRGLGRCPIVDDVIVEPELQEFDYEIGAQRTHDVEEDETPVQSPRRDYVMKSPVPFDLSHYQKL</sequence>
<proteinExistence type="predicted"/>
<evidence type="ECO:0000313" key="1">
    <source>
        <dbReference type="EMBL" id="KAI3753294.1"/>
    </source>
</evidence>
<reference evidence="2" key="1">
    <citation type="journal article" date="2022" name="Mol. Ecol. Resour.">
        <title>The genomes of chicory, endive, great burdock and yacon provide insights into Asteraceae palaeo-polyploidization history and plant inulin production.</title>
        <authorList>
            <person name="Fan W."/>
            <person name="Wang S."/>
            <person name="Wang H."/>
            <person name="Wang A."/>
            <person name="Jiang F."/>
            <person name="Liu H."/>
            <person name="Zhao H."/>
            <person name="Xu D."/>
            <person name="Zhang Y."/>
        </authorList>
    </citation>
    <scope>NUCLEOTIDE SEQUENCE [LARGE SCALE GENOMIC DNA]</scope>
    <source>
        <strain evidence="2">cv. Punajuju</strain>
    </source>
</reference>
<organism evidence="1 2">
    <name type="scientific">Cichorium intybus</name>
    <name type="common">Chicory</name>
    <dbReference type="NCBI Taxonomy" id="13427"/>
    <lineage>
        <taxon>Eukaryota</taxon>
        <taxon>Viridiplantae</taxon>
        <taxon>Streptophyta</taxon>
        <taxon>Embryophyta</taxon>
        <taxon>Tracheophyta</taxon>
        <taxon>Spermatophyta</taxon>
        <taxon>Magnoliopsida</taxon>
        <taxon>eudicotyledons</taxon>
        <taxon>Gunneridae</taxon>
        <taxon>Pentapetalae</taxon>
        <taxon>asterids</taxon>
        <taxon>campanulids</taxon>
        <taxon>Asterales</taxon>
        <taxon>Asteraceae</taxon>
        <taxon>Cichorioideae</taxon>
        <taxon>Cichorieae</taxon>
        <taxon>Cichoriinae</taxon>
        <taxon>Cichorium</taxon>
    </lineage>
</organism>
<reference evidence="1 2" key="2">
    <citation type="journal article" date="2022" name="Mol. Ecol. Resour.">
        <title>The genomes of chicory, endive, great burdock and yacon provide insights into Asteraceae paleo-polyploidization history and plant inulin production.</title>
        <authorList>
            <person name="Fan W."/>
            <person name="Wang S."/>
            <person name="Wang H."/>
            <person name="Wang A."/>
            <person name="Jiang F."/>
            <person name="Liu H."/>
            <person name="Zhao H."/>
            <person name="Xu D."/>
            <person name="Zhang Y."/>
        </authorList>
    </citation>
    <scope>NUCLEOTIDE SEQUENCE [LARGE SCALE GENOMIC DNA]</scope>
    <source>
        <strain evidence="2">cv. Punajuju</strain>
        <tissue evidence="1">Leaves</tissue>
    </source>
</reference>
<gene>
    <name evidence="1" type="ORF">L2E82_25343</name>
</gene>
<protein>
    <submittedName>
        <fullName evidence="1">Uncharacterized protein</fullName>
    </submittedName>
</protein>
<accession>A0ACB9E2R1</accession>
<dbReference type="EMBL" id="CM042012">
    <property type="protein sequence ID" value="KAI3753294.1"/>
    <property type="molecule type" value="Genomic_DNA"/>
</dbReference>
<dbReference type="Proteomes" id="UP001055811">
    <property type="component" value="Linkage Group LG04"/>
</dbReference>
<evidence type="ECO:0000313" key="2">
    <source>
        <dbReference type="Proteomes" id="UP001055811"/>
    </source>
</evidence>
<keyword evidence="2" id="KW-1185">Reference proteome</keyword>